<comment type="caution">
    <text evidence="1">The sequence shown here is derived from an EMBL/GenBank/DDBJ whole genome shotgun (WGS) entry which is preliminary data.</text>
</comment>
<protein>
    <submittedName>
        <fullName evidence="1">Uncharacterized protein</fullName>
    </submittedName>
</protein>
<dbReference type="EMBL" id="WKJI01000001">
    <property type="protein sequence ID" value="MRX46160.1"/>
    <property type="molecule type" value="Genomic_DNA"/>
</dbReference>
<keyword evidence="2" id="KW-1185">Reference proteome</keyword>
<dbReference type="RefSeq" id="WP_154286283.1">
    <property type="nucleotide sequence ID" value="NZ_WKJI01000001.1"/>
</dbReference>
<evidence type="ECO:0000313" key="2">
    <source>
        <dbReference type="Proteomes" id="UP000462931"/>
    </source>
</evidence>
<dbReference type="Proteomes" id="UP000462931">
    <property type="component" value="Unassembled WGS sequence"/>
</dbReference>
<sequence length="115" mass="13083">MNFSTKRISLLFIAVLLLVSSVVAGIYPFINQQKNHQNINTSLASVKKDSSLVKKTTKTVKPQEAKKENPSPSYFKDFISFSSDEKEEQEENNNSFSLFPLLKEGLKVILNQMRK</sequence>
<accession>A0A7K0FLQ0</accession>
<proteinExistence type="predicted"/>
<gene>
    <name evidence="1" type="ORF">GJJ64_03065</name>
</gene>
<dbReference type="AlphaFoldDB" id="A0A7K0FLQ0"/>
<organism evidence="1 2">
    <name type="scientific">Pedobacter puniceum</name>
    <dbReference type="NCBI Taxonomy" id="2666136"/>
    <lineage>
        <taxon>Bacteria</taxon>
        <taxon>Pseudomonadati</taxon>
        <taxon>Bacteroidota</taxon>
        <taxon>Sphingobacteriia</taxon>
        <taxon>Sphingobacteriales</taxon>
        <taxon>Sphingobacteriaceae</taxon>
        <taxon>Pedobacter</taxon>
    </lineage>
</organism>
<evidence type="ECO:0000313" key="1">
    <source>
        <dbReference type="EMBL" id="MRX46160.1"/>
    </source>
</evidence>
<reference evidence="1 2" key="1">
    <citation type="submission" date="2019-11" db="EMBL/GenBank/DDBJ databases">
        <authorList>
            <person name="Cheng Q."/>
            <person name="Yang Z."/>
        </authorList>
    </citation>
    <scope>NUCLEOTIDE SEQUENCE [LARGE SCALE GENOMIC DNA]</scope>
    <source>
        <strain evidence="1 2">HX-22-1</strain>
    </source>
</reference>
<name>A0A7K0FLQ0_9SPHI</name>